<proteinExistence type="predicted"/>
<organism evidence="4">
    <name type="scientific">Thelazia callipaeda</name>
    <name type="common">Oriental eyeworm</name>
    <name type="synonym">Parasitic nematode</name>
    <dbReference type="NCBI Taxonomy" id="103827"/>
    <lineage>
        <taxon>Eukaryota</taxon>
        <taxon>Metazoa</taxon>
        <taxon>Ecdysozoa</taxon>
        <taxon>Nematoda</taxon>
        <taxon>Chromadorea</taxon>
        <taxon>Rhabditida</taxon>
        <taxon>Spirurina</taxon>
        <taxon>Spiruromorpha</taxon>
        <taxon>Thelazioidea</taxon>
        <taxon>Thelaziidae</taxon>
        <taxon>Thelazia</taxon>
    </lineage>
</organism>
<dbReference type="OMA" id="TSKMEYD"/>
<evidence type="ECO:0000256" key="1">
    <source>
        <dbReference type="SAM" id="Phobius"/>
    </source>
</evidence>
<feature type="transmembrane region" description="Helical" evidence="1">
    <location>
        <begin position="52"/>
        <end position="79"/>
    </location>
</feature>
<evidence type="ECO:0000313" key="2">
    <source>
        <dbReference type="EMBL" id="VDN02759.1"/>
    </source>
</evidence>
<reference evidence="4" key="1">
    <citation type="submission" date="2017-02" db="UniProtKB">
        <authorList>
            <consortium name="WormBaseParasite"/>
        </authorList>
    </citation>
    <scope>IDENTIFICATION</scope>
</reference>
<keyword evidence="1" id="KW-0812">Transmembrane</keyword>
<sequence>MIESVGTKLFKSITKTADELGGRFEIAFTNFSDKITRDADVLVVQLTFLSNLISIVLCVLIVLLLIIIFKFFTLGVLYVRKNWYKRHLRVSKPHFLILATAITLDDEKMNSAIFTKSNTLQVAVQLQSILNDKANEFLVKSHKN</sequence>
<dbReference type="EMBL" id="UYYF01004343">
    <property type="protein sequence ID" value="VDN02759.1"/>
    <property type="molecule type" value="Genomic_DNA"/>
</dbReference>
<dbReference type="Proteomes" id="UP000276776">
    <property type="component" value="Unassembled WGS sequence"/>
</dbReference>
<accession>A0A0N5CYJ3</accession>
<evidence type="ECO:0000313" key="4">
    <source>
        <dbReference type="WBParaSite" id="TCLT_0000551801-mRNA-1"/>
    </source>
</evidence>
<evidence type="ECO:0000313" key="3">
    <source>
        <dbReference type="Proteomes" id="UP000276776"/>
    </source>
</evidence>
<reference evidence="2 3" key="2">
    <citation type="submission" date="2018-11" db="EMBL/GenBank/DDBJ databases">
        <authorList>
            <consortium name="Pathogen Informatics"/>
        </authorList>
    </citation>
    <scope>NUCLEOTIDE SEQUENCE [LARGE SCALE GENOMIC DNA]</scope>
</reference>
<name>A0A0N5CYJ3_THECL</name>
<dbReference type="OrthoDB" id="5826262at2759"/>
<keyword evidence="1" id="KW-1133">Transmembrane helix</keyword>
<gene>
    <name evidence="2" type="ORF">TCLT_LOCUS5507</name>
</gene>
<dbReference type="WBParaSite" id="TCLT_0000551801-mRNA-1">
    <property type="protein sequence ID" value="TCLT_0000551801-mRNA-1"/>
    <property type="gene ID" value="TCLT_0000551801"/>
</dbReference>
<keyword evidence="3" id="KW-1185">Reference proteome</keyword>
<keyword evidence="1" id="KW-0472">Membrane</keyword>
<dbReference type="AlphaFoldDB" id="A0A0N5CYJ3"/>
<protein>
    <submittedName>
        <fullName evidence="2 4">Uncharacterized protein</fullName>
    </submittedName>
</protein>